<dbReference type="InterPro" id="IPR051220">
    <property type="entry name" value="TFA_Chaperone"/>
</dbReference>
<dbReference type="Proteomes" id="UP000580517">
    <property type="component" value="Unassembled WGS sequence"/>
</dbReference>
<keyword evidence="5" id="KW-1185">Reference proteome</keyword>
<comment type="caution">
    <text evidence="4">The sequence shown here is derived from an EMBL/GenBank/DDBJ whole genome shotgun (WGS) entry which is preliminary data.</text>
</comment>
<dbReference type="OrthoDB" id="5181253at2"/>
<dbReference type="Pfam" id="PF05876">
    <property type="entry name" value="GpA_ATPase"/>
    <property type="match status" value="1"/>
</dbReference>
<accession>A0A853FJG6</accession>
<feature type="region of interest" description="Disordered" evidence="1">
    <location>
        <begin position="637"/>
        <end position="685"/>
    </location>
</feature>
<feature type="compositionally biased region" description="Low complexity" evidence="1">
    <location>
        <begin position="665"/>
        <end position="679"/>
    </location>
</feature>
<evidence type="ECO:0000256" key="1">
    <source>
        <dbReference type="SAM" id="MobiDB-lite"/>
    </source>
</evidence>
<dbReference type="PANTHER" id="PTHR34413">
    <property type="entry name" value="PROPHAGE TAIL FIBER ASSEMBLY PROTEIN HOMOLOG TFAE-RELATED-RELATED"/>
    <property type="match status" value="1"/>
</dbReference>
<dbReference type="Pfam" id="PF20454">
    <property type="entry name" value="GpA_nuclease"/>
    <property type="match status" value="1"/>
</dbReference>
<dbReference type="GO" id="GO:0016887">
    <property type="term" value="F:ATP hydrolysis activity"/>
    <property type="evidence" value="ECO:0007669"/>
    <property type="project" value="InterPro"/>
</dbReference>
<protein>
    <submittedName>
        <fullName evidence="4">Phage terminase large subunit family protein</fullName>
    </submittedName>
</protein>
<evidence type="ECO:0000313" key="5">
    <source>
        <dbReference type="Proteomes" id="UP000580517"/>
    </source>
</evidence>
<feature type="domain" description="Terminase large subunit GpA endonuclease" evidence="3">
    <location>
        <begin position="321"/>
        <end position="618"/>
    </location>
</feature>
<dbReference type="InterPro" id="IPR046453">
    <property type="entry name" value="GpA_ATPase"/>
</dbReference>
<feature type="domain" description="Phage terminase large subunit GpA ATPase" evidence="2">
    <location>
        <begin position="48"/>
        <end position="293"/>
    </location>
</feature>
<proteinExistence type="inferred from homology"/>
<sequence length="685" mass="76927">MRVQANRGQIARALRRGLAAFGAPAPLTLRQWAERHFYLSAESSYVEQHWQAWPFQRAILSCIGNDDVQEVDILKSARVGYTKILLAAIGFFAQHKQRNQALWQPTDSDRDEFVKTELDPMLRDVAVMHPIFPARLSRHKDNTLLIKKFLGGVLHLRGGKSAGNYRRISIGVAYLDEFSSFDPDIDGEGDPGTLAAKRLEGATFPKMVIGSTPKEKGTCLMEKRAESAQARYEYHIACPHCGGHHALTWGGKDETHGFKWVGRDADSVRHLCPHCSVLITQAEYLAAAESGFWYGSDGSTIDQDGVFRDRDGVIMAAHEHIAFHVWTAYSPAVQWSEIVQAFLDAYEKAEKGDGAELKTFWNTTLGRTWEGAVEKIELDELKRRAEIEAFALPGRGENVVPMDCLLLLTGLDTQDNRIEACTWGFGRGSQMWTVDHQIFFGNPEEDKVWKDVAQYLFESRFVHEGGQQMAIYASAIDSGGHHTNAVYEFARKNKARRVFAVRGRPFGEKSINDGGSMVDIDWRGRRVKKGVVLWHVGTNLAKDLLHSRLKIEREGAGYIHLAGDLSDEWFRQFSGEVRATRKTATGSRTIWTAMRKRVEALDCTVYALWLEARLNLQRKTDAWWQALADKLGAELVQHDEPPDEPAPTKQEPKQPAPAKAGVSVSTPARRATRRAASSSYLRGRR</sequence>
<dbReference type="InterPro" id="IPR046454">
    <property type="entry name" value="GpA_endonuclease"/>
</dbReference>
<dbReference type="InterPro" id="IPR008866">
    <property type="entry name" value="Phage_lambda_GpA-like"/>
</dbReference>
<evidence type="ECO:0000313" key="4">
    <source>
        <dbReference type="EMBL" id="NYT38880.1"/>
    </source>
</evidence>
<dbReference type="GO" id="GO:0005524">
    <property type="term" value="F:ATP binding"/>
    <property type="evidence" value="ECO:0007669"/>
    <property type="project" value="InterPro"/>
</dbReference>
<reference evidence="4 5" key="1">
    <citation type="submission" date="2020-07" db="EMBL/GenBank/DDBJ databases">
        <title>Taxonomic revisions and descriptions of new bacterial species based on genomic comparisons in the high-G+C-content subgroup of the family Alcaligenaceae.</title>
        <authorList>
            <person name="Szabo A."/>
            <person name="Felfoldi T."/>
        </authorList>
    </citation>
    <scope>NUCLEOTIDE SEQUENCE [LARGE SCALE GENOMIC DNA]</scope>
    <source>
        <strain evidence="4 5">DSM 25264</strain>
    </source>
</reference>
<dbReference type="PANTHER" id="PTHR34413:SF2">
    <property type="entry name" value="PROPHAGE TAIL FIBER ASSEMBLY PROTEIN HOMOLOG TFAE-RELATED"/>
    <property type="match status" value="1"/>
</dbReference>
<organism evidence="4 5">
    <name type="scientific">Allopusillimonas soli</name>
    <dbReference type="NCBI Taxonomy" id="659016"/>
    <lineage>
        <taxon>Bacteria</taxon>
        <taxon>Pseudomonadati</taxon>
        <taxon>Pseudomonadota</taxon>
        <taxon>Betaproteobacteria</taxon>
        <taxon>Burkholderiales</taxon>
        <taxon>Alcaligenaceae</taxon>
        <taxon>Allopusillimonas</taxon>
    </lineage>
</organism>
<dbReference type="AlphaFoldDB" id="A0A853FJG6"/>
<evidence type="ECO:0000259" key="2">
    <source>
        <dbReference type="Pfam" id="PF05876"/>
    </source>
</evidence>
<dbReference type="HAMAP" id="MF_04144">
    <property type="entry name" value="TERL_LAMBDA"/>
    <property type="match status" value="1"/>
</dbReference>
<dbReference type="EMBL" id="JACCEW010000008">
    <property type="protein sequence ID" value="NYT38880.1"/>
    <property type="molecule type" value="Genomic_DNA"/>
</dbReference>
<dbReference type="RefSeq" id="WP_129971440.1">
    <property type="nucleotide sequence ID" value="NZ_JACCEW010000008.1"/>
</dbReference>
<dbReference type="GO" id="GO:0004519">
    <property type="term" value="F:endonuclease activity"/>
    <property type="evidence" value="ECO:0007669"/>
    <property type="project" value="InterPro"/>
</dbReference>
<evidence type="ECO:0000259" key="3">
    <source>
        <dbReference type="Pfam" id="PF20454"/>
    </source>
</evidence>
<name>A0A853FJG6_9BURK</name>
<gene>
    <name evidence="4" type="ORF">H0A68_18550</name>
</gene>